<name>A0A0A0PJ63_9CAUD</name>
<accession>A0A0A0PJ63</accession>
<evidence type="ECO:0000313" key="1">
    <source>
        <dbReference type="EMBL" id="AHJ87724.1"/>
    </source>
</evidence>
<gene>
    <name evidence="1" type="ORF">Bp8pT_082</name>
</gene>
<organism evidence="1 2">
    <name type="scientific">Bacillus phage Bp8p-T</name>
    <dbReference type="NCBI Taxonomy" id="1445811"/>
    <lineage>
        <taxon>Viruses</taxon>
        <taxon>Duplodnaviria</taxon>
        <taxon>Heunggongvirae</taxon>
        <taxon>Uroviricota</taxon>
        <taxon>Caudoviricetes</taxon>
        <taxon>Herelleviridae</taxon>
        <taxon>Bastillevirinae</taxon>
        <taxon>Agatevirus</taxon>
        <taxon>Agatevirus Bp8pC</taxon>
    </lineage>
</organism>
<sequence>MGGSLLMLTYTCETCGKGTEIEEYEAVLGDAEHYEFEQCLECFEQENKL</sequence>
<dbReference type="EMBL" id="KJ010548">
    <property type="protein sequence ID" value="AHJ87724.1"/>
    <property type="molecule type" value="Genomic_DNA"/>
</dbReference>
<evidence type="ECO:0000313" key="2">
    <source>
        <dbReference type="Proteomes" id="UP000030233"/>
    </source>
</evidence>
<dbReference type="Proteomes" id="UP000030233">
    <property type="component" value="Segment"/>
</dbReference>
<reference evidence="1 2" key="1">
    <citation type="journal article" date="2015" name="Appl. Environ. Microbiol.">
        <title>Effects of actin-like proteins encoded by two Bacillus pumilus phages on unstable lysogeny, revealed by genomic analysis.</title>
        <authorList>
            <person name="Yuan Y."/>
            <person name="Peng Q."/>
            <person name="Wu D."/>
            <person name="Kou Z."/>
            <person name="Wu Y."/>
            <person name="Liu P."/>
            <person name="Gao M."/>
        </authorList>
    </citation>
    <scope>NUCLEOTIDE SEQUENCE [LARGE SCALE GENOMIC DNA]</scope>
</reference>
<proteinExistence type="predicted"/>
<protein>
    <submittedName>
        <fullName evidence="1">Uncharacterized protein</fullName>
    </submittedName>
</protein>